<dbReference type="AlphaFoldDB" id="A0AAD9KNS8"/>
<keyword evidence="3" id="KW-0540">Nuclease</keyword>
<dbReference type="PANTHER" id="PTHR37984:SF9">
    <property type="entry name" value="INTEGRASE CATALYTIC DOMAIN-CONTAINING PROTEIN"/>
    <property type="match status" value="1"/>
</dbReference>
<dbReference type="CDD" id="cd09274">
    <property type="entry name" value="RNase_HI_RT_Ty3"/>
    <property type="match status" value="1"/>
</dbReference>
<dbReference type="SUPFAM" id="SSF56672">
    <property type="entry name" value="DNA/RNA polymerases"/>
    <property type="match status" value="1"/>
</dbReference>
<dbReference type="InterPro" id="IPR000477">
    <property type="entry name" value="RT_dom"/>
</dbReference>
<dbReference type="Pfam" id="PF17917">
    <property type="entry name" value="RT_RNaseH"/>
    <property type="match status" value="1"/>
</dbReference>
<proteinExistence type="predicted"/>
<dbReference type="PANTHER" id="PTHR37984">
    <property type="entry name" value="PROTEIN CBG26694"/>
    <property type="match status" value="1"/>
</dbReference>
<dbReference type="Gene3D" id="3.30.70.270">
    <property type="match status" value="2"/>
</dbReference>
<dbReference type="Gene3D" id="3.10.10.10">
    <property type="entry name" value="HIV Type 1 Reverse Transcriptase, subunit A, domain 1"/>
    <property type="match status" value="1"/>
</dbReference>
<protein>
    <recommendedName>
        <fullName evidence="7">Reverse transcriptase domain-containing protein</fullName>
    </recommendedName>
</protein>
<evidence type="ECO:0000313" key="9">
    <source>
        <dbReference type="Proteomes" id="UP001209878"/>
    </source>
</evidence>
<dbReference type="EMBL" id="JAODUO010000828">
    <property type="protein sequence ID" value="KAK2174090.1"/>
    <property type="molecule type" value="Genomic_DNA"/>
</dbReference>
<dbReference type="CDD" id="cd01647">
    <property type="entry name" value="RT_LTR"/>
    <property type="match status" value="1"/>
</dbReference>
<accession>A0AAD9KNS8</accession>
<dbReference type="InterPro" id="IPR043502">
    <property type="entry name" value="DNA/RNA_pol_sf"/>
</dbReference>
<dbReference type="Proteomes" id="UP001209878">
    <property type="component" value="Unassembled WGS sequence"/>
</dbReference>
<keyword evidence="1" id="KW-0808">Transferase</keyword>
<evidence type="ECO:0000256" key="5">
    <source>
        <dbReference type="ARBA" id="ARBA00022801"/>
    </source>
</evidence>
<dbReference type="InterPro" id="IPR043128">
    <property type="entry name" value="Rev_trsase/Diguanyl_cyclase"/>
</dbReference>
<evidence type="ECO:0000313" key="8">
    <source>
        <dbReference type="EMBL" id="KAK2174090.1"/>
    </source>
</evidence>
<evidence type="ECO:0000259" key="7">
    <source>
        <dbReference type="PROSITE" id="PS50878"/>
    </source>
</evidence>
<evidence type="ECO:0000256" key="4">
    <source>
        <dbReference type="ARBA" id="ARBA00022759"/>
    </source>
</evidence>
<dbReference type="InterPro" id="IPR050951">
    <property type="entry name" value="Retrovirus_Pol_polyprotein"/>
</dbReference>
<evidence type="ECO:0000256" key="1">
    <source>
        <dbReference type="ARBA" id="ARBA00022679"/>
    </source>
</evidence>
<feature type="domain" description="Reverse transcriptase" evidence="7">
    <location>
        <begin position="292"/>
        <end position="469"/>
    </location>
</feature>
<gene>
    <name evidence="8" type="ORF">NP493_829g00011</name>
</gene>
<organism evidence="8 9">
    <name type="scientific">Ridgeia piscesae</name>
    <name type="common">Tubeworm</name>
    <dbReference type="NCBI Taxonomy" id="27915"/>
    <lineage>
        <taxon>Eukaryota</taxon>
        <taxon>Metazoa</taxon>
        <taxon>Spiralia</taxon>
        <taxon>Lophotrochozoa</taxon>
        <taxon>Annelida</taxon>
        <taxon>Polychaeta</taxon>
        <taxon>Sedentaria</taxon>
        <taxon>Canalipalpata</taxon>
        <taxon>Sabellida</taxon>
        <taxon>Siboglinidae</taxon>
        <taxon>Ridgeia</taxon>
    </lineage>
</organism>
<dbReference type="Pfam" id="PF00078">
    <property type="entry name" value="RVT_1"/>
    <property type="match status" value="1"/>
</dbReference>
<dbReference type="InterPro" id="IPR041373">
    <property type="entry name" value="RT_RNaseH"/>
</dbReference>
<reference evidence="8" key="1">
    <citation type="journal article" date="2023" name="Mol. Biol. Evol.">
        <title>Third-Generation Sequencing Reveals the Adaptive Role of the Epigenome in Three Deep-Sea Polychaetes.</title>
        <authorList>
            <person name="Perez M."/>
            <person name="Aroh O."/>
            <person name="Sun Y."/>
            <person name="Lan Y."/>
            <person name="Juniper S.K."/>
            <person name="Young C.R."/>
            <person name="Angers B."/>
            <person name="Qian P.Y."/>
        </authorList>
    </citation>
    <scope>NUCLEOTIDE SEQUENCE</scope>
    <source>
        <strain evidence="8">R07B-5</strain>
    </source>
</reference>
<keyword evidence="6" id="KW-0695">RNA-directed DNA polymerase</keyword>
<comment type="caution">
    <text evidence="8">The sequence shown here is derived from an EMBL/GenBank/DDBJ whole genome shotgun (WGS) entry which is preliminary data.</text>
</comment>
<name>A0AAD9KNS8_RIDPI</name>
<keyword evidence="5" id="KW-0378">Hydrolase</keyword>
<keyword evidence="9" id="KW-1185">Reference proteome</keyword>
<dbReference type="PROSITE" id="PS50878">
    <property type="entry name" value="RT_POL"/>
    <property type="match status" value="1"/>
</dbReference>
<dbReference type="FunFam" id="3.30.70.270:FF:000020">
    <property type="entry name" value="Transposon Tf2-6 polyprotein-like Protein"/>
    <property type="match status" value="1"/>
</dbReference>
<evidence type="ECO:0000256" key="6">
    <source>
        <dbReference type="ARBA" id="ARBA00022918"/>
    </source>
</evidence>
<sequence>MDTHHPSKEQVSSCTNKDGKEYVKHHIAGQKKKDLVEQATRNALTPKKKQCKRCGTAHKFRECPAWGATCDKCGCRNHYASKCLTRRVQVVGVDNVSTGDEGGFFVSAIHNNTQQCEWIVLLTVCDSLVPLKVDSGAQVNILSLSDYEGLASKPKLLTERCPKLKTYNEENIETLGICIATVNHMGKKHRLQFVVVFKGRQSVIGASDSERLGLVTRECGVRKVCTVKENGVLTSAEIKKEYPDIFKGLGCLEGTCKIHLRQNYVPSVYPARKVPQSQKQKLKKELDRLVQTGVLVKAERPTDWVLPLVIVEKPNGDLRLCLDPMDLNEYIRREHYHLPHRSEILSEMADARYFTKMHASQGFYQIQLDEESTQLCTVATPFGRYSFKRLPYGINCAPEICHAKIQQLFESETGVKVFMDDIVVWGRTREKHDARLKRALATIRRSGLKLNEKKCVFCVTELTYLGEKLTHQGIKPDPDKVAGICNMPVPTTKEEVQRALGMVNYMAKFVPNLTVKTSALRQLLLEKNGWQWEAEQAKEWQDIKDFFTTEPLLKFYDPARRSKISSDASKDGLGAVLLQEHDGNWLPIAFISRAMTSAEKNYAQIEKELLGLVFACEKFHEYVYGATVIGETDHKPLVSLHKKNLCDLTPRLQRMMLRLRRYDLKLEFKPGKYLIVADTLSRAFDRSVKKSNTEEEIKAHVDMIRQNAQVSDPMWGKIATHTKDDLTRFNKIAT</sequence>
<keyword evidence="4" id="KW-0255">Endonuclease</keyword>
<evidence type="ECO:0000256" key="2">
    <source>
        <dbReference type="ARBA" id="ARBA00022695"/>
    </source>
</evidence>
<keyword evidence="2" id="KW-0548">Nucleotidyltransferase</keyword>
<evidence type="ECO:0000256" key="3">
    <source>
        <dbReference type="ARBA" id="ARBA00022722"/>
    </source>
</evidence>